<dbReference type="STRING" id="155417.A0A4Q4SWQ0"/>
<dbReference type="Pfam" id="PF04716">
    <property type="entry name" value="ETC_C1_NDUFA5"/>
    <property type="match status" value="1"/>
</dbReference>
<comment type="similarity">
    <text evidence="2">Belongs to the complex I NDUFA5 subunit family.</text>
</comment>
<proteinExistence type="inferred from homology"/>
<keyword evidence="6" id="KW-0249">Electron transport</keyword>
<evidence type="ECO:0000256" key="6">
    <source>
        <dbReference type="ARBA" id="ARBA00022982"/>
    </source>
</evidence>
<evidence type="ECO:0000256" key="7">
    <source>
        <dbReference type="ARBA" id="ARBA00023128"/>
    </source>
</evidence>
<protein>
    <submittedName>
        <fullName evidence="10">Uncharacterized protein</fullName>
    </submittedName>
</protein>
<dbReference type="PANTHER" id="PTHR12653">
    <property type="entry name" value="NADH-UBIQUINONE OXIDOREDUCTASE 13 KD-B SUBUNIT"/>
    <property type="match status" value="1"/>
</dbReference>
<gene>
    <name evidence="10" type="ORF">DL764_009861</name>
</gene>
<dbReference type="PANTHER" id="PTHR12653:SF0">
    <property type="entry name" value="NADH DEHYDROGENASE [UBIQUINONE] 1 ALPHA SUBCOMPLEX SUBUNIT 5"/>
    <property type="match status" value="1"/>
</dbReference>
<evidence type="ECO:0000256" key="9">
    <source>
        <dbReference type="SAM" id="MobiDB-lite"/>
    </source>
</evidence>
<feature type="region of interest" description="Disordered" evidence="9">
    <location>
        <begin position="138"/>
        <end position="158"/>
    </location>
</feature>
<evidence type="ECO:0000256" key="3">
    <source>
        <dbReference type="ARBA" id="ARBA00022448"/>
    </source>
</evidence>
<evidence type="ECO:0000256" key="1">
    <source>
        <dbReference type="ARBA" id="ARBA00004443"/>
    </source>
</evidence>
<dbReference type="InterPro" id="IPR006806">
    <property type="entry name" value="NDUFA5"/>
</dbReference>
<comment type="subcellular location">
    <subcellularLocation>
        <location evidence="1">Mitochondrion inner membrane</location>
        <topology evidence="1">Peripheral membrane protein</topology>
        <orientation evidence="1">Matrix side</orientation>
    </subcellularLocation>
</comment>
<dbReference type="GO" id="GO:0005743">
    <property type="term" value="C:mitochondrial inner membrane"/>
    <property type="evidence" value="ECO:0007669"/>
    <property type="project" value="UniProtKB-SubCell"/>
</dbReference>
<reference evidence="10 11" key="1">
    <citation type="submission" date="2018-06" db="EMBL/GenBank/DDBJ databases">
        <title>Complete Genomes of Monosporascus.</title>
        <authorList>
            <person name="Robinson A.J."/>
            <person name="Natvig D.O."/>
        </authorList>
    </citation>
    <scope>NUCLEOTIDE SEQUENCE [LARGE SCALE GENOMIC DNA]</scope>
    <source>
        <strain evidence="10 11">CBS 110550</strain>
    </source>
</reference>
<name>A0A4Q4SWQ0_9PEZI</name>
<evidence type="ECO:0000256" key="8">
    <source>
        <dbReference type="ARBA" id="ARBA00023136"/>
    </source>
</evidence>
<evidence type="ECO:0000313" key="10">
    <source>
        <dbReference type="EMBL" id="RYO80692.1"/>
    </source>
</evidence>
<sequence length="246" mass="28184">MRRTLRLFASVKPARYLEPGNPTGLTGIYTHSSPRSTLIYLYSRTLDKLEKIPESSMYRQSVEALTKHRMAIVEAAQPPGYEEWQVRAQKLLKEHPDQFPSPAEAKSKLDGSRAVQLSARDHVFVHRTDPQPEDIRYEEWDGERDDGPGAEGLRGPDERDIDHQLLVERQPLDAPGRVKWEPEPQLTADQIEEIENKIGAGLIEEVIQVAEGELKLVDTMYNAKVWESLEDQPPEGQWTYFERNSQ</sequence>
<evidence type="ECO:0000256" key="5">
    <source>
        <dbReference type="ARBA" id="ARBA00022792"/>
    </source>
</evidence>
<organism evidence="10 11">
    <name type="scientific">Monosporascus ibericus</name>
    <dbReference type="NCBI Taxonomy" id="155417"/>
    <lineage>
        <taxon>Eukaryota</taxon>
        <taxon>Fungi</taxon>
        <taxon>Dikarya</taxon>
        <taxon>Ascomycota</taxon>
        <taxon>Pezizomycotina</taxon>
        <taxon>Sordariomycetes</taxon>
        <taxon>Xylariomycetidae</taxon>
        <taxon>Xylariales</taxon>
        <taxon>Xylariales incertae sedis</taxon>
        <taxon>Monosporascus</taxon>
    </lineage>
</organism>
<accession>A0A4Q4SWQ0</accession>
<keyword evidence="3" id="KW-0813">Transport</keyword>
<evidence type="ECO:0000256" key="2">
    <source>
        <dbReference type="ARBA" id="ARBA00010261"/>
    </source>
</evidence>
<keyword evidence="8" id="KW-0472">Membrane</keyword>
<keyword evidence="5" id="KW-0999">Mitochondrion inner membrane</keyword>
<evidence type="ECO:0000256" key="4">
    <source>
        <dbReference type="ARBA" id="ARBA00022660"/>
    </source>
</evidence>
<keyword evidence="11" id="KW-1185">Reference proteome</keyword>
<evidence type="ECO:0000313" key="11">
    <source>
        <dbReference type="Proteomes" id="UP000293360"/>
    </source>
</evidence>
<dbReference type="GO" id="GO:0022904">
    <property type="term" value="P:respiratory electron transport chain"/>
    <property type="evidence" value="ECO:0007669"/>
    <property type="project" value="InterPro"/>
</dbReference>
<dbReference type="AlphaFoldDB" id="A0A4Q4SWQ0"/>
<dbReference type="OrthoDB" id="286811at2759"/>
<dbReference type="EMBL" id="QJNU01001034">
    <property type="protein sequence ID" value="RYO80692.1"/>
    <property type="molecule type" value="Genomic_DNA"/>
</dbReference>
<keyword evidence="7" id="KW-0496">Mitochondrion</keyword>
<keyword evidence="4" id="KW-0679">Respiratory chain</keyword>
<dbReference type="Proteomes" id="UP000293360">
    <property type="component" value="Unassembled WGS sequence"/>
</dbReference>
<comment type="caution">
    <text evidence="10">The sequence shown here is derived from an EMBL/GenBank/DDBJ whole genome shotgun (WGS) entry which is preliminary data.</text>
</comment>